<feature type="domain" description="Integrase catalytic" evidence="1">
    <location>
        <begin position="3"/>
        <end position="170"/>
    </location>
</feature>
<dbReference type="InterPro" id="IPR051917">
    <property type="entry name" value="Transposase-Integrase"/>
</dbReference>
<dbReference type="EMBL" id="JBITRD010000013">
    <property type="protein sequence ID" value="MFI7846230.1"/>
    <property type="molecule type" value="Genomic_DNA"/>
</dbReference>
<dbReference type="InterPro" id="IPR012337">
    <property type="entry name" value="RNaseH-like_sf"/>
</dbReference>
<sequence>MKFKYSEDEVTEMDTVKGVRESGKRLLTMIFRKNNVMLLFLMPDGKAESVKRVFDYLETGLGIDVFRRLFPVILTDNGSEFKKVDELELTLDEDGFLVYRTSLYYCDPMASWQKGCIEKNHEFIRYAVPKGKSLNPYTQEDMTLLMNHINSVKRPGLGNKSPYELVEEDDEDFKALMSLLKMHLIPPDEVHLMPDLFVKK</sequence>
<evidence type="ECO:0000313" key="3">
    <source>
        <dbReference type="Proteomes" id="UP001614216"/>
    </source>
</evidence>
<dbReference type="PANTHER" id="PTHR10948">
    <property type="entry name" value="TRANSPOSASE"/>
    <property type="match status" value="1"/>
</dbReference>
<accession>A0ABW8B0P5</accession>
<dbReference type="Proteomes" id="UP001614216">
    <property type="component" value="Unassembled WGS sequence"/>
</dbReference>
<reference evidence="2 3" key="1">
    <citation type="submission" date="2024-08" db="EMBL/GenBank/DDBJ databases">
        <authorList>
            <person name="Vancuren S.J."/>
            <person name="Allen-Vercoe E."/>
        </authorList>
    </citation>
    <scope>NUCLEOTIDE SEQUENCE [LARGE SCALE GENOMIC DNA]</scope>
    <source>
        <strain evidence="2 3">16-6-I_42_FAA</strain>
    </source>
</reference>
<dbReference type="PROSITE" id="PS50994">
    <property type="entry name" value="INTEGRASE"/>
    <property type="match status" value="1"/>
</dbReference>
<dbReference type="RefSeq" id="WP_396570250.1">
    <property type="nucleotide sequence ID" value="NZ_JBITRD010000013.1"/>
</dbReference>
<dbReference type="InterPro" id="IPR036397">
    <property type="entry name" value="RNaseH_sf"/>
</dbReference>
<protein>
    <submittedName>
        <fullName evidence="2">Transposase</fullName>
    </submittedName>
</protein>
<organism evidence="2 3">
    <name type="scientific">Dorea amylophila</name>
    <dbReference type="NCBI Taxonomy" id="2981789"/>
    <lineage>
        <taxon>Bacteria</taxon>
        <taxon>Bacillati</taxon>
        <taxon>Bacillota</taxon>
        <taxon>Clostridia</taxon>
        <taxon>Lachnospirales</taxon>
        <taxon>Lachnospiraceae</taxon>
        <taxon>Dorea</taxon>
    </lineage>
</organism>
<dbReference type="PANTHER" id="PTHR10948:SF23">
    <property type="entry name" value="TRANSPOSASE INSI FOR INSERTION SEQUENCE ELEMENT IS30A-RELATED"/>
    <property type="match status" value="1"/>
</dbReference>
<evidence type="ECO:0000259" key="1">
    <source>
        <dbReference type="PROSITE" id="PS50994"/>
    </source>
</evidence>
<dbReference type="InterPro" id="IPR001584">
    <property type="entry name" value="Integrase_cat-core"/>
</dbReference>
<proteinExistence type="predicted"/>
<name>A0ABW8B0P5_9FIRM</name>
<keyword evidence="3" id="KW-1185">Reference proteome</keyword>
<gene>
    <name evidence="2" type="ORF">ACIF0M_11925</name>
</gene>
<dbReference type="Gene3D" id="3.30.420.10">
    <property type="entry name" value="Ribonuclease H-like superfamily/Ribonuclease H"/>
    <property type="match status" value="1"/>
</dbReference>
<comment type="caution">
    <text evidence="2">The sequence shown here is derived from an EMBL/GenBank/DDBJ whole genome shotgun (WGS) entry which is preliminary data.</text>
</comment>
<dbReference type="SUPFAM" id="SSF53098">
    <property type="entry name" value="Ribonuclease H-like"/>
    <property type="match status" value="1"/>
</dbReference>
<evidence type="ECO:0000313" key="2">
    <source>
        <dbReference type="EMBL" id="MFI7846230.1"/>
    </source>
</evidence>